<keyword evidence="3 6" id="KW-1133">Transmembrane helix</keyword>
<keyword evidence="2 6" id="KW-0812">Transmembrane</keyword>
<evidence type="ECO:0000259" key="7">
    <source>
        <dbReference type="Pfam" id="PF10502"/>
    </source>
</evidence>
<dbReference type="GO" id="GO:0009003">
    <property type="term" value="F:signal peptidase activity"/>
    <property type="evidence" value="ECO:0007669"/>
    <property type="project" value="UniProtKB-EC"/>
</dbReference>
<dbReference type="Proteomes" id="UP001147653">
    <property type="component" value="Unassembled WGS sequence"/>
</dbReference>
<organism evidence="8 9">
    <name type="scientific">Solirubrobacter phytolaccae</name>
    <dbReference type="NCBI Taxonomy" id="1404360"/>
    <lineage>
        <taxon>Bacteria</taxon>
        <taxon>Bacillati</taxon>
        <taxon>Actinomycetota</taxon>
        <taxon>Thermoleophilia</taxon>
        <taxon>Solirubrobacterales</taxon>
        <taxon>Solirubrobacteraceae</taxon>
        <taxon>Solirubrobacter</taxon>
    </lineage>
</organism>
<comment type="caution">
    <text evidence="8">The sequence shown here is derived from an EMBL/GenBank/DDBJ whole genome shotgun (WGS) entry which is preliminary data.</text>
</comment>
<evidence type="ECO:0000256" key="2">
    <source>
        <dbReference type="ARBA" id="ARBA00022692"/>
    </source>
</evidence>
<feature type="transmembrane region" description="Helical" evidence="6">
    <location>
        <begin position="148"/>
        <end position="166"/>
    </location>
</feature>
<accession>A0A9X3N8Y3</accession>
<evidence type="ECO:0000313" key="9">
    <source>
        <dbReference type="Proteomes" id="UP001147653"/>
    </source>
</evidence>
<feature type="transmembrane region" description="Helical" evidence="6">
    <location>
        <begin position="12"/>
        <end position="33"/>
    </location>
</feature>
<sequence length="189" mass="20838">MKRTAVHLRRLWSFASWVGTAVLFIVLGGLLVARVTHVVPLVEQTESMSPRLMPGDLLLVKHVPAAAVAPGDIVTFAHPSHPGRTLTHRVRKIESKAGLLQFETRGDASHASEHWAIQPSGQIGTLAFHVPDAGRVTRPINDPKLRSLLILLISVASSIGIVMRIWRRVPKTEPKLPRLSGFVPAREYR</sequence>
<dbReference type="RefSeq" id="WP_270024750.1">
    <property type="nucleotide sequence ID" value="NZ_JAPDDP010000012.1"/>
</dbReference>
<dbReference type="CDD" id="cd06530">
    <property type="entry name" value="S26_SPase_I"/>
    <property type="match status" value="1"/>
</dbReference>
<dbReference type="GO" id="GO:0006465">
    <property type="term" value="P:signal peptide processing"/>
    <property type="evidence" value="ECO:0007669"/>
    <property type="project" value="UniProtKB-UniRule"/>
</dbReference>
<dbReference type="Pfam" id="PF10502">
    <property type="entry name" value="Peptidase_S26"/>
    <property type="match status" value="1"/>
</dbReference>
<evidence type="ECO:0000256" key="3">
    <source>
        <dbReference type="ARBA" id="ARBA00022989"/>
    </source>
</evidence>
<dbReference type="GO" id="GO:0016020">
    <property type="term" value="C:membrane"/>
    <property type="evidence" value="ECO:0007669"/>
    <property type="project" value="UniProtKB-SubCell"/>
</dbReference>
<evidence type="ECO:0000256" key="6">
    <source>
        <dbReference type="SAM" id="Phobius"/>
    </source>
</evidence>
<dbReference type="InterPro" id="IPR036286">
    <property type="entry name" value="LexA/Signal_pep-like_sf"/>
</dbReference>
<evidence type="ECO:0000256" key="1">
    <source>
        <dbReference type="ARBA" id="ARBA00004370"/>
    </source>
</evidence>
<dbReference type="InterPro" id="IPR001733">
    <property type="entry name" value="Peptidase_S26B"/>
</dbReference>
<evidence type="ECO:0000313" key="8">
    <source>
        <dbReference type="EMBL" id="MDA0180442.1"/>
    </source>
</evidence>
<dbReference type="AlphaFoldDB" id="A0A9X3N8Y3"/>
<comment type="subcellular location">
    <subcellularLocation>
        <location evidence="1">Membrane</location>
    </subcellularLocation>
</comment>
<dbReference type="EC" id="3.4.21.89" evidence="5"/>
<reference evidence="8" key="1">
    <citation type="submission" date="2022-10" db="EMBL/GenBank/DDBJ databases">
        <title>The WGS of Solirubrobacter phytolaccae KCTC 29190.</title>
        <authorList>
            <person name="Jiang Z."/>
        </authorList>
    </citation>
    <scope>NUCLEOTIDE SEQUENCE</scope>
    <source>
        <strain evidence="8">KCTC 29190</strain>
    </source>
</reference>
<dbReference type="GO" id="GO:0004252">
    <property type="term" value="F:serine-type endopeptidase activity"/>
    <property type="evidence" value="ECO:0007669"/>
    <property type="project" value="UniProtKB-UniRule"/>
</dbReference>
<proteinExistence type="predicted"/>
<protein>
    <recommendedName>
        <fullName evidence="5">Signal peptidase I</fullName>
        <ecNumber evidence="5">3.4.21.89</ecNumber>
    </recommendedName>
</protein>
<dbReference type="EMBL" id="JAPDDP010000012">
    <property type="protein sequence ID" value="MDA0180442.1"/>
    <property type="molecule type" value="Genomic_DNA"/>
</dbReference>
<keyword evidence="4 6" id="KW-0472">Membrane</keyword>
<keyword evidence="8" id="KW-0378">Hydrolase</keyword>
<feature type="domain" description="Peptidase S26" evidence="7">
    <location>
        <begin position="22"/>
        <end position="90"/>
    </location>
</feature>
<name>A0A9X3N8Y3_9ACTN</name>
<evidence type="ECO:0000256" key="4">
    <source>
        <dbReference type="ARBA" id="ARBA00023136"/>
    </source>
</evidence>
<keyword evidence="9" id="KW-1185">Reference proteome</keyword>
<gene>
    <name evidence="8" type="ORF">OJ997_09070</name>
</gene>
<evidence type="ECO:0000256" key="5">
    <source>
        <dbReference type="NCBIfam" id="TIGR02228"/>
    </source>
</evidence>
<dbReference type="InterPro" id="IPR019533">
    <property type="entry name" value="Peptidase_S26"/>
</dbReference>
<dbReference type="Gene3D" id="2.10.109.10">
    <property type="entry name" value="Umud Fragment, subunit A"/>
    <property type="match status" value="1"/>
</dbReference>
<dbReference type="SUPFAM" id="SSF51306">
    <property type="entry name" value="LexA/Signal peptidase"/>
    <property type="match status" value="1"/>
</dbReference>
<dbReference type="NCBIfam" id="TIGR02228">
    <property type="entry name" value="sigpep_I_arch"/>
    <property type="match status" value="1"/>
</dbReference>